<feature type="compositionally biased region" description="Low complexity" evidence="1">
    <location>
        <begin position="59"/>
        <end position="69"/>
    </location>
</feature>
<name>A0A4Y2FKS6_ARAVE</name>
<dbReference type="Proteomes" id="UP000499080">
    <property type="component" value="Unassembled WGS sequence"/>
</dbReference>
<accession>A0A4Y2FKS6</accession>
<feature type="region of interest" description="Disordered" evidence="1">
    <location>
        <begin position="59"/>
        <end position="85"/>
    </location>
</feature>
<proteinExistence type="predicted"/>
<comment type="caution">
    <text evidence="2">The sequence shown here is derived from an EMBL/GenBank/DDBJ whole genome shotgun (WGS) entry which is preliminary data.</text>
</comment>
<keyword evidence="3" id="KW-1185">Reference proteome</keyword>
<dbReference type="EMBL" id="BGPR01250687">
    <property type="protein sequence ID" value="GBM41118.1"/>
    <property type="molecule type" value="Genomic_DNA"/>
</dbReference>
<feature type="compositionally biased region" description="Polar residues" evidence="1">
    <location>
        <begin position="71"/>
        <end position="80"/>
    </location>
</feature>
<protein>
    <submittedName>
        <fullName evidence="2">Uncharacterized protein</fullName>
    </submittedName>
</protein>
<organism evidence="2 3">
    <name type="scientific">Araneus ventricosus</name>
    <name type="common">Orbweaver spider</name>
    <name type="synonym">Epeira ventricosa</name>
    <dbReference type="NCBI Taxonomy" id="182803"/>
    <lineage>
        <taxon>Eukaryota</taxon>
        <taxon>Metazoa</taxon>
        <taxon>Ecdysozoa</taxon>
        <taxon>Arthropoda</taxon>
        <taxon>Chelicerata</taxon>
        <taxon>Arachnida</taxon>
        <taxon>Araneae</taxon>
        <taxon>Araneomorphae</taxon>
        <taxon>Entelegynae</taxon>
        <taxon>Araneoidea</taxon>
        <taxon>Araneidae</taxon>
        <taxon>Araneus</taxon>
    </lineage>
</organism>
<sequence>MIAFIQINRVLASSPREPRRNLSAATKHVDLTDKTPSTCKSNILYLLLLPAILTYFSPSSSHPKSLRSPWNEESNPNGKSGSVRGVRVLNEERIRSFWSNLSPVVPFEDPDLRNRSGVNDLH</sequence>
<reference evidence="2 3" key="1">
    <citation type="journal article" date="2019" name="Sci. Rep.">
        <title>Orb-weaving spider Araneus ventricosus genome elucidates the spidroin gene catalogue.</title>
        <authorList>
            <person name="Kono N."/>
            <person name="Nakamura H."/>
            <person name="Ohtoshi R."/>
            <person name="Moran D.A.P."/>
            <person name="Shinohara A."/>
            <person name="Yoshida Y."/>
            <person name="Fujiwara M."/>
            <person name="Mori M."/>
            <person name="Tomita M."/>
            <person name="Arakawa K."/>
        </authorList>
    </citation>
    <scope>NUCLEOTIDE SEQUENCE [LARGE SCALE GENOMIC DNA]</scope>
</reference>
<gene>
    <name evidence="2" type="ORF">AVEN_135724_1</name>
</gene>
<evidence type="ECO:0000313" key="2">
    <source>
        <dbReference type="EMBL" id="GBM41118.1"/>
    </source>
</evidence>
<evidence type="ECO:0000313" key="3">
    <source>
        <dbReference type="Proteomes" id="UP000499080"/>
    </source>
</evidence>
<evidence type="ECO:0000256" key="1">
    <source>
        <dbReference type="SAM" id="MobiDB-lite"/>
    </source>
</evidence>
<dbReference type="AlphaFoldDB" id="A0A4Y2FKS6"/>